<name>A0A7H0JYZ0_9CORY</name>
<feature type="compositionally biased region" description="Basic residues" evidence="1">
    <location>
        <begin position="125"/>
        <end position="143"/>
    </location>
</feature>
<feature type="region of interest" description="Disordered" evidence="1">
    <location>
        <begin position="119"/>
        <end position="150"/>
    </location>
</feature>
<sequence>MCPSTNRTEKGAGYLDNNEDSSSNLTDYGQAENLYINPDPHDTDLVREAYVKHAEDDDFGQAGTLYRDVFDDAEKERFVHNITNKMMAIKNQDVEEQSPLSLQQTQRAFLTCGLRRCRGPDGRSRRQSRPGRRLPGRCTRRCHQPGGRSG</sequence>
<feature type="region of interest" description="Disordered" evidence="1">
    <location>
        <begin position="1"/>
        <end position="26"/>
    </location>
</feature>
<dbReference type="Gene3D" id="2.40.180.10">
    <property type="entry name" value="Catalase core domain"/>
    <property type="match status" value="1"/>
</dbReference>
<dbReference type="SUPFAM" id="SSF56634">
    <property type="entry name" value="Heme-dependent catalase-like"/>
    <property type="match status" value="1"/>
</dbReference>
<protein>
    <recommendedName>
        <fullName evidence="2">Catalase immune-responsive domain-containing protein</fullName>
    </recommendedName>
</protein>
<proteinExistence type="predicted"/>
<evidence type="ECO:0000256" key="1">
    <source>
        <dbReference type="SAM" id="MobiDB-lite"/>
    </source>
</evidence>
<accession>A0A7H0JYZ0</accession>
<evidence type="ECO:0000313" key="5">
    <source>
        <dbReference type="Proteomes" id="UP000516235"/>
    </source>
</evidence>
<reference evidence="5 6" key="1">
    <citation type="submission" date="2020-08" db="EMBL/GenBank/DDBJ databases">
        <title>novel species in genus Corynebacterium.</title>
        <authorList>
            <person name="Zhang G."/>
        </authorList>
    </citation>
    <scope>NUCLEOTIDE SEQUENCE [LARGE SCALE GENOMIC DNA]</scope>
    <source>
        <strain evidence="4">Zg-917</strain>
        <strain evidence="5 6">zg-917</strain>
    </source>
</reference>
<gene>
    <name evidence="3" type="ORF">H7348_07955</name>
    <name evidence="4" type="ORF">IAU68_00155</name>
</gene>
<dbReference type="Proteomes" id="UP000516235">
    <property type="component" value="Chromosome"/>
</dbReference>
<dbReference type="InterPro" id="IPR010582">
    <property type="entry name" value="Catalase_immune_responsive"/>
</dbReference>
<dbReference type="AlphaFoldDB" id="A0A7H0JYZ0"/>
<keyword evidence="6" id="KW-1185">Reference proteome</keyword>
<organism evidence="4 5">
    <name type="scientific">Corynebacterium lujinxingii</name>
    <dbReference type="NCBI Taxonomy" id="2763010"/>
    <lineage>
        <taxon>Bacteria</taxon>
        <taxon>Bacillati</taxon>
        <taxon>Actinomycetota</taxon>
        <taxon>Actinomycetes</taxon>
        <taxon>Mycobacteriales</taxon>
        <taxon>Corynebacteriaceae</taxon>
        <taxon>Corynebacterium</taxon>
    </lineage>
</organism>
<dbReference type="EMBL" id="CP061032">
    <property type="protein sequence ID" value="QNP90256.1"/>
    <property type="molecule type" value="Genomic_DNA"/>
</dbReference>
<evidence type="ECO:0000259" key="2">
    <source>
        <dbReference type="Pfam" id="PF06628"/>
    </source>
</evidence>
<dbReference type="InterPro" id="IPR020835">
    <property type="entry name" value="Catalase_sf"/>
</dbReference>
<feature type="domain" description="Catalase immune-responsive" evidence="2">
    <location>
        <begin position="54"/>
        <end position="96"/>
    </location>
</feature>
<evidence type="ECO:0000313" key="4">
    <source>
        <dbReference type="EMBL" id="QNP90256.1"/>
    </source>
</evidence>
<evidence type="ECO:0000313" key="6">
    <source>
        <dbReference type="Proteomes" id="UP000642876"/>
    </source>
</evidence>
<dbReference type="Proteomes" id="UP000642876">
    <property type="component" value="Unassembled WGS sequence"/>
</dbReference>
<dbReference type="GO" id="GO:0020037">
    <property type="term" value="F:heme binding"/>
    <property type="evidence" value="ECO:0007669"/>
    <property type="project" value="InterPro"/>
</dbReference>
<dbReference type="Pfam" id="PF06628">
    <property type="entry name" value="Catalase-rel"/>
    <property type="match status" value="1"/>
</dbReference>
<evidence type="ECO:0000313" key="3">
    <source>
        <dbReference type="EMBL" id="MBC3179237.1"/>
    </source>
</evidence>
<dbReference type="EMBL" id="JACMYE010000006">
    <property type="protein sequence ID" value="MBC3179237.1"/>
    <property type="molecule type" value="Genomic_DNA"/>
</dbReference>
<dbReference type="KEGG" id="cluj:IAU68_00155"/>